<protein>
    <submittedName>
        <fullName evidence="2">Transporter</fullName>
    </submittedName>
</protein>
<accession>A0A369WVL4</accession>
<organism evidence="2 3">
    <name type="scientific">Motiliproteus coralliicola</name>
    <dbReference type="NCBI Taxonomy" id="2283196"/>
    <lineage>
        <taxon>Bacteria</taxon>
        <taxon>Pseudomonadati</taxon>
        <taxon>Pseudomonadota</taxon>
        <taxon>Gammaproteobacteria</taxon>
        <taxon>Oceanospirillales</taxon>
        <taxon>Oceanospirillaceae</taxon>
        <taxon>Motiliproteus</taxon>
    </lineage>
</organism>
<dbReference type="PANTHER" id="PTHR33376:SF5">
    <property type="entry name" value="EXTRACYTOPLASMIC SOLUTE RECEPTOR PROTEIN"/>
    <property type="match status" value="1"/>
</dbReference>
<dbReference type="GO" id="GO:0055085">
    <property type="term" value="P:transmembrane transport"/>
    <property type="evidence" value="ECO:0007669"/>
    <property type="project" value="InterPro"/>
</dbReference>
<reference evidence="2 3" key="1">
    <citation type="submission" date="2018-07" db="EMBL/GenBank/DDBJ databases">
        <title>Motiliproteus coralliicola sp. nov., a bacterium isolated from Coral.</title>
        <authorList>
            <person name="Wang G."/>
        </authorList>
    </citation>
    <scope>NUCLEOTIDE SEQUENCE [LARGE SCALE GENOMIC DNA]</scope>
    <source>
        <strain evidence="2 3">C34</strain>
    </source>
</reference>
<keyword evidence="3" id="KW-1185">Reference proteome</keyword>
<sequence>MQNKNNHLQNDVEHTMKKLFNRFNLKAITAGTLMIGATLATSAQAATTLRIATTHAPDQYASEVMRQIKKDLEGAGVDLKVKLHMASQLGSGEQLMGEAVRGSIDIVHAFVYSHKDPVLEINSLPYLVSSYDEMEKVFSPGSNFYNLFDQRMDRLGLKLLGVTGEGFIGVMSSSKPDNYQSTDAKGQNVRVWSAQAAKLATHDLGYTTTTIDWGDAFPAIQQGVVDGMIGATPEATYTTFKEAISHYVPYNAFVENTAYYASKKTWERKLNDEQRKVVADVFAKAAATFVDWSRENDLANLKKLEAFGVEILPLSDAERSAIAQKIRTQTWPKLEERLGKEVLDQVVADI</sequence>
<dbReference type="Gene3D" id="3.40.190.170">
    <property type="entry name" value="Bacterial extracellular solute-binding protein, family 7"/>
    <property type="match status" value="1"/>
</dbReference>
<keyword evidence="1" id="KW-0732">Signal</keyword>
<dbReference type="NCBIfam" id="NF037995">
    <property type="entry name" value="TRAP_S1"/>
    <property type="match status" value="1"/>
</dbReference>
<dbReference type="AlphaFoldDB" id="A0A369WVL4"/>
<name>A0A369WVL4_9GAMM</name>
<dbReference type="InterPro" id="IPR038404">
    <property type="entry name" value="TRAP_DctP_sf"/>
</dbReference>
<gene>
    <name evidence="2" type="ORF">DV711_03115</name>
</gene>
<comment type="caution">
    <text evidence="2">The sequence shown here is derived from an EMBL/GenBank/DDBJ whole genome shotgun (WGS) entry which is preliminary data.</text>
</comment>
<dbReference type="Pfam" id="PF03480">
    <property type="entry name" value="DctP"/>
    <property type="match status" value="1"/>
</dbReference>
<dbReference type="InterPro" id="IPR018389">
    <property type="entry name" value="DctP_fam"/>
</dbReference>
<dbReference type="EMBL" id="QQOH01000001">
    <property type="protein sequence ID" value="RDE24594.1"/>
    <property type="molecule type" value="Genomic_DNA"/>
</dbReference>
<dbReference type="Proteomes" id="UP000253769">
    <property type="component" value="Unassembled WGS sequence"/>
</dbReference>
<dbReference type="PANTHER" id="PTHR33376">
    <property type="match status" value="1"/>
</dbReference>
<proteinExistence type="predicted"/>
<evidence type="ECO:0000256" key="1">
    <source>
        <dbReference type="ARBA" id="ARBA00022729"/>
    </source>
</evidence>
<evidence type="ECO:0000313" key="3">
    <source>
        <dbReference type="Proteomes" id="UP000253769"/>
    </source>
</evidence>
<dbReference type="OrthoDB" id="9771186at2"/>
<evidence type="ECO:0000313" key="2">
    <source>
        <dbReference type="EMBL" id="RDE24594.1"/>
    </source>
</evidence>